<dbReference type="AlphaFoldDB" id="A0A3B5M082"/>
<feature type="domain" description="MGAT4 conserved region" evidence="1">
    <location>
        <begin position="1"/>
        <end position="49"/>
    </location>
</feature>
<proteinExistence type="predicted"/>
<accession>A0A3B5M082</accession>
<dbReference type="InterPro" id="IPR057279">
    <property type="entry name" value="MGAT4"/>
</dbReference>
<evidence type="ECO:0000313" key="3">
    <source>
        <dbReference type="Proteomes" id="UP000261380"/>
    </source>
</evidence>
<dbReference type="GO" id="GO:0006487">
    <property type="term" value="P:protein N-linked glycosylation"/>
    <property type="evidence" value="ECO:0007669"/>
    <property type="project" value="TreeGrafter"/>
</dbReference>
<protein>
    <recommendedName>
        <fullName evidence="1">MGAT4 conserved region domain-containing protein</fullName>
    </recommendedName>
</protein>
<reference evidence="2" key="1">
    <citation type="submission" date="2025-08" db="UniProtKB">
        <authorList>
            <consortium name="Ensembl"/>
        </authorList>
    </citation>
    <scope>IDENTIFICATION</scope>
</reference>
<sequence>MVLGIPTVKREKQSYLVNTLSSLLSGLTSSETQDLLIIVFVAEVACSFLFKRMLNQFLFLWCS</sequence>
<dbReference type="GO" id="GO:0008375">
    <property type="term" value="F:acetylglucosaminyltransferase activity"/>
    <property type="evidence" value="ECO:0007669"/>
    <property type="project" value="TreeGrafter"/>
</dbReference>
<evidence type="ECO:0000259" key="1">
    <source>
        <dbReference type="Pfam" id="PF04666"/>
    </source>
</evidence>
<dbReference type="InterPro" id="IPR006759">
    <property type="entry name" value="Glyco_transf_54"/>
</dbReference>
<reference evidence="2" key="2">
    <citation type="submission" date="2025-09" db="UniProtKB">
        <authorList>
            <consortium name="Ensembl"/>
        </authorList>
    </citation>
    <scope>IDENTIFICATION</scope>
</reference>
<dbReference type="GO" id="GO:0005783">
    <property type="term" value="C:endoplasmic reticulum"/>
    <property type="evidence" value="ECO:0007669"/>
    <property type="project" value="TreeGrafter"/>
</dbReference>
<dbReference type="GO" id="GO:0005793">
    <property type="term" value="C:endoplasmic reticulum-Golgi intermediate compartment"/>
    <property type="evidence" value="ECO:0007669"/>
    <property type="project" value="TreeGrafter"/>
</dbReference>
<dbReference type="Proteomes" id="UP000261380">
    <property type="component" value="Unplaced"/>
</dbReference>
<dbReference type="PANTHER" id="PTHR12062:SF27">
    <property type="entry name" value="ALPHA-1,3-MANNOSYL-GLYCOPROTEIN 4-BETA-N-ACETYLGLUCOSAMINYLTRANSFERASE B"/>
    <property type="match status" value="1"/>
</dbReference>
<dbReference type="Ensembl" id="ENSXCOT00000013569.1">
    <property type="protein sequence ID" value="ENSXCOP00000013404.1"/>
    <property type="gene ID" value="ENSXCOG00000010162.1"/>
</dbReference>
<organism evidence="2 3">
    <name type="scientific">Xiphophorus couchianus</name>
    <name type="common">Monterrey platyfish</name>
    <dbReference type="NCBI Taxonomy" id="32473"/>
    <lineage>
        <taxon>Eukaryota</taxon>
        <taxon>Metazoa</taxon>
        <taxon>Chordata</taxon>
        <taxon>Craniata</taxon>
        <taxon>Vertebrata</taxon>
        <taxon>Euteleostomi</taxon>
        <taxon>Actinopterygii</taxon>
        <taxon>Neopterygii</taxon>
        <taxon>Teleostei</taxon>
        <taxon>Neoteleostei</taxon>
        <taxon>Acanthomorphata</taxon>
        <taxon>Ovalentaria</taxon>
        <taxon>Atherinomorphae</taxon>
        <taxon>Cyprinodontiformes</taxon>
        <taxon>Poeciliidae</taxon>
        <taxon>Poeciliinae</taxon>
        <taxon>Xiphophorus</taxon>
    </lineage>
</organism>
<dbReference type="PANTHER" id="PTHR12062">
    <property type="entry name" value="N-ACETYLGLUCOSAMINYLTRANSFERASE VI"/>
    <property type="match status" value="1"/>
</dbReference>
<dbReference type="GO" id="GO:0005795">
    <property type="term" value="C:Golgi stack"/>
    <property type="evidence" value="ECO:0007669"/>
    <property type="project" value="TreeGrafter"/>
</dbReference>
<evidence type="ECO:0000313" key="2">
    <source>
        <dbReference type="Ensembl" id="ENSXCOP00000013404.1"/>
    </source>
</evidence>
<keyword evidence="3" id="KW-1185">Reference proteome</keyword>
<name>A0A3B5M082_9TELE</name>
<dbReference type="Pfam" id="PF04666">
    <property type="entry name" value="MGAT4_cons"/>
    <property type="match status" value="1"/>
</dbReference>